<organism evidence="7 8">
    <name type="scientific">Paenibacillus aurantius</name>
    <dbReference type="NCBI Taxonomy" id="2918900"/>
    <lineage>
        <taxon>Bacteria</taxon>
        <taxon>Bacillati</taxon>
        <taxon>Bacillota</taxon>
        <taxon>Bacilli</taxon>
        <taxon>Bacillales</taxon>
        <taxon>Paenibacillaceae</taxon>
        <taxon>Paenibacillus</taxon>
    </lineage>
</organism>
<dbReference type="EMBL" id="CP130318">
    <property type="protein sequence ID" value="WNQ09770.1"/>
    <property type="molecule type" value="Genomic_DNA"/>
</dbReference>
<accession>A0AA96LCM7</accession>
<keyword evidence="2 3" id="KW-0786">Thiamine pyrophosphate</keyword>
<dbReference type="InterPro" id="IPR011766">
    <property type="entry name" value="TPP_enzyme_TPP-bd"/>
</dbReference>
<feature type="domain" description="Thiamine pyrophosphate enzyme central" evidence="4">
    <location>
        <begin position="200"/>
        <end position="328"/>
    </location>
</feature>
<feature type="domain" description="Thiamine pyrophosphate enzyme TPP-binding" evidence="5">
    <location>
        <begin position="391"/>
        <end position="537"/>
    </location>
</feature>
<dbReference type="PANTHER" id="PTHR42981">
    <property type="entry name" value="PYRUVATE DEHYDROGENASE [UBIQUINONE]"/>
    <property type="match status" value="1"/>
</dbReference>
<evidence type="ECO:0000256" key="2">
    <source>
        <dbReference type="ARBA" id="ARBA00023052"/>
    </source>
</evidence>
<dbReference type="Gene3D" id="3.40.50.970">
    <property type="match status" value="2"/>
</dbReference>
<evidence type="ECO:0000259" key="6">
    <source>
        <dbReference type="Pfam" id="PF02776"/>
    </source>
</evidence>
<dbReference type="GO" id="GO:0000287">
    <property type="term" value="F:magnesium ion binding"/>
    <property type="evidence" value="ECO:0007669"/>
    <property type="project" value="InterPro"/>
</dbReference>
<evidence type="ECO:0000313" key="8">
    <source>
        <dbReference type="Proteomes" id="UP001305702"/>
    </source>
</evidence>
<dbReference type="Proteomes" id="UP001305702">
    <property type="component" value="Chromosome"/>
</dbReference>
<gene>
    <name evidence="7" type="ORF">MJA45_19375</name>
</gene>
<dbReference type="InterPro" id="IPR029061">
    <property type="entry name" value="THDP-binding"/>
</dbReference>
<evidence type="ECO:0000313" key="7">
    <source>
        <dbReference type="EMBL" id="WNQ09770.1"/>
    </source>
</evidence>
<comment type="similarity">
    <text evidence="1 3">Belongs to the TPP enzyme family.</text>
</comment>
<sequence length="549" mass="58753">MKHNGNGMPGEDLTVAGYLIAQLEAWGVKRIYGVIGDANLRFLDELSRSSAIRYIACRHEGAAALMASAEAKLTGRIGVCLATSGPGAANLVNGLADAAMDYAGVLAITGQVETSKHGTRTKQFVNQQLLMQALTDQSRELVSGQALPELLHGLLVQALLHGKAAHLSVAKDVWEQKLTGLPIPYGSYLHQPLLTPREALEKAVEELSRAAKPVLYVGSGAGQVKEEVLSLAELLEAAVITTLPARPLFPNDHPRYAGGLGQAGSEAATVLLRESDLILMLGATWWPDDYVPTQARLIQIDRSPANLAVGHPLLHGIVGDLADCLPELLAMVRRLPQADRAAWVRRTAGVTAEWNSQLLMEAARETHPLSPQMIMREIADAAPPNAVIAVDTGDHTIWFNRIYQAKRDQTVLVSGRWRTLGFALPAAIAAKLAQPERPVLAIAGDGGSIQTMMEFLTAVEHKLPLTVLILNNASYAMEANRMKKAGLAPLGSSIRNPDFPKLAEACGGAGERTDSLTGLREALQKASSSPVPFLIEVITAPEMAPHTKL</sequence>
<dbReference type="RefSeq" id="WP_315603544.1">
    <property type="nucleotide sequence ID" value="NZ_CP130318.1"/>
</dbReference>
<feature type="domain" description="Thiamine pyrophosphate enzyme N-terminal TPP-binding" evidence="6">
    <location>
        <begin position="14"/>
        <end position="123"/>
    </location>
</feature>
<dbReference type="InterPro" id="IPR047211">
    <property type="entry name" value="POXB-like"/>
</dbReference>
<dbReference type="PANTHER" id="PTHR42981:SF2">
    <property type="entry name" value="PYRUVATE DEHYDROGENASE [UBIQUINONE]"/>
    <property type="match status" value="1"/>
</dbReference>
<dbReference type="SUPFAM" id="SSF52518">
    <property type="entry name" value="Thiamin diphosphate-binding fold (THDP-binding)"/>
    <property type="match status" value="2"/>
</dbReference>
<dbReference type="InterPro" id="IPR000399">
    <property type="entry name" value="TPP-bd_CS"/>
</dbReference>
<dbReference type="GO" id="GO:0030976">
    <property type="term" value="F:thiamine pyrophosphate binding"/>
    <property type="evidence" value="ECO:0007669"/>
    <property type="project" value="InterPro"/>
</dbReference>
<dbReference type="PROSITE" id="PS00187">
    <property type="entry name" value="TPP_ENZYMES"/>
    <property type="match status" value="1"/>
</dbReference>
<dbReference type="Gene3D" id="3.40.50.1220">
    <property type="entry name" value="TPP-binding domain"/>
    <property type="match status" value="1"/>
</dbReference>
<name>A0AA96LCM7_9BACL</name>
<dbReference type="Pfam" id="PF00205">
    <property type="entry name" value="TPP_enzyme_M"/>
    <property type="match status" value="1"/>
</dbReference>
<evidence type="ECO:0000256" key="1">
    <source>
        <dbReference type="ARBA" id="ARBA00007812"/>
    </source>
</evidence>
<dbReference type="AlphaFoldDB" id="A0AA96LCM7"/>
<protein>
    <submittedName>
        <fullName evidence="7">Thiamine pyrophosphate-binding protein</fullName>
    </submittedName>
</protein>
<dbReference type="InterPro" id="IPR012001">
    <property type="entry name" value="Thiamin_PyroP_enz_TPP-bd_dom"/>
</dbReference>
<dbReference type="Pfam" id="PF02776">
    <property type="entry name" value="TPP_enzyme_N"/>
    <property type="match status" value="1"/>
</dbReference>
<dbReference type="KEGG" id="paun:MJA45_19375"/>
<evidence type="ECO:0000259" key="5">
    <source>
        <dbReference type="Pfam" id="PF02775"/>
    </source>
</evidence>
<evidence type="ECO:0000259" key="4">
    <source>
        <dbReference type="Pfam" id="PF00205"/>
    </source>
</evidence>
<proteinExistence type="inferred from homology"/>
<evidence type="ECO:0000256" key="3">
    <source>
        <dbReference type="RuleBase" id="RU362132"/>
    </source>
</evidence>
<dbReference type="InterPro" id="IPR012000">
    <property type="entry name" value="Thiamin_PyroP_enz_cen_dom"/>
</dbReference>
<dbReference type="Pfam" id="PF02775">
    <property type="entry name" value="TPP_enzyme_C"/>
    <property type="match status" value="1"/>
</dbReference>
<keyword evidence="8" id="KW-1185">Reference proteome</keyword>
<reference evidence="7 8" key="1">
    <citation type="submission" date="2022-02" db="EMBL/GenBank/DDBJ databases">
        <title>Paenibacillus sp. MBLB1776 Whole Genome Shotgun Sequencing.</title>
        <authorList>
            <person name="Hwang C.Y."/>
            <person name="Cho E.-S."/>
            <person name="Seo M.-J."/>
        </authorList>
    </citation>
    <scope>NUCLEOTIDE SEQUENCE [LARGE SCALE GENOMIC DNA]</scope>
    <source>
        <strain evidence="7 8">MBLB1776</strain>
    </source>
</reference>
<dbReference type="InterPro" id="IPR029035">
    <property type="entry name" value="DHS-like_NAD/FAD-binding_dom"/>
</dbReference>
<dbReference type="GO" id="GO:0003824">
    <property type="term" value="F:catalytic activity"/>
    <property type="evidence" value="ECO:0007669"/>
    <property type="project" value="InterPro"/>
</dbReference>
<dbReference type="SUPFAM" id="SSF52467">
    <property type="entry name" value="DHS-like NAD/FAD-binding domain"/>
    <property type="match status" value="1"/>
</dbReference>